<dbReference type="RefSeq" id="XP_002185576.1">
    <property type="nucleotide sequence ID" value="XM_002185540.1"/>
</dbReference>
<keyword evidence="2" id="KW-0732">Signal</keyword>
<evidence type="ECO:0000256" key="2">
    <source>
        <dbReference type="SAM" id="SignalP"/>
    </source>
</evidence>
<feature type="compositionally biased region" description="Polar residues" evidence="1">
    <location>
        <begin position="22"/>
        <end position="31"/>
    </location>
</feature>
<accession>B7GEN2</accession>
<dbReference type="GeneID" id="7199425"/>
<dbReference type="PaxDb" id="2850-Phatr50604"/>
<feature type="compositionally biased region" description="Polar residues" evidence="1">
    <location>
        <begin position="489"/>
        <end position="498"/>
    </location>
</feature>
<feature type="region of interest" description="Disordered" evidence="1">
    <location>
        <begin position="22"/>
        <end position="55"/>
    </location>
</feature>
<dbReference type="Proteomes" id="UP000000759">
    <property type="component" value="Chromosome 32"/>
</dbReference>
<evidence type="ECO:0000313" key="5">
    <source>
        <dbReference type="Proteomes" id="UP000000759"/>
    </source>
</evidence>
<evidence type="ECO:0000313" key="4">
    <source>
        <dbReference type="EMBL" id="EEC42941.1"/>
    </source>
</evidence>
<dbReference type="OrthoDB" id="56571at2759"/>
<reference evidence="5" key="2">
    <citation type="submission" date="2008-08" db="EMBL/GenBank/DDBJ databases">
        <authorList>
            <consortium name="Diatom Consortium"/>
            <person name="Grigoriev I."/>
            <person name="Grimwood J."/>
            <person name="Kuo A."/>
            <person name="Otillar R.P."/>
            <person name="Salamov A."/>
            <person name="Detter J.C."/>
            <person name="Lindquist E."/>
            <person name="Shapiro H."/>
            <person name="Lucas S."/>
            <person name="Glavina del Rio T."/>
            <person name="Pitluck S."/>
            <person name="Rokhsar D."/>
            <person name="Bowler C."/>
        </authorList>
    </citation>
    <scope>GENOME REANNOTATION</scope>
    <source>
        <strain evidence="5">CCAP 1055/1</strain>
    </source>
</reference>
<feature type="chain" id="PRO_5002856098" description="DUF7467 domain-containing protein" evidence="2">
    <location>
        <begin position="25"/>
        <end position="554"/>
    </location>
</feature>
<evidence type="ECO:0000256" key="1">
    <source>
        <dbReference type="SAM" id="MobiDB-lite"/>
    </source>
</evidence>
<proteinExistence type="predicted"/>
<keyword evidence="5" id="KW-1185">Reference proteome</keyword>
<dbReference type="InterPro" id="IPR055890">
    <property type="entry name" value="DUF7467"/>
</dbReference>
<evidence type="ECO:0000259" key="3">
    <source>
        <dbReference type="Pfam" id="PF24269"/>
    </source>
</evidence>
<protein>
    <recommendedName>
        <fullName evidence="3">DUF7467 domain-containing protein</fullName>
    </recommendedName>
</protein>
<sequence>MRLFLPTAAALLLASPTMFSGAQAQGSSSITGPELASRKRRANSDSKSNASSEEKRGLDLIRSYNEELLRYLQLTTADENSLVPTPGPTLAGAEVPTEAPLVPSECIVDVDITCTLGGSGLPCESLTAPPLGICVPADGSDLSIVTFEFQSTPCAGGDNDQGTDAVCSDVGPGVPPSGADVSIVCEDNAEMSAIVLTVTPSSGITAGDTFTVEEMNGGPLPLSMVCTISDTGSGAVLQTNTFDLSGDVSLDLKDSFGSLILVSCNDVTCIEELNFVYNLSNVGPDSMTFLDLFRDFNGVAENLVSQVTPNPLLPGQSTSVSEEFTIDVCTPGLFRISIAVEAEPANGPVCLADDVIEFSINERPTTPTTPCSDLVASSGGICEVVLDFVYTFENVGPNAFTVTAIFRKFNTVTNDIVDQLTPNPLAAGVMTTISESFTIDVCIPNRVYRVTLDAEAEPENGPFCQDNDIYEFIIGNGSTPTSKGGVPTSKGSVPTPSAKTGVPTSKGDVPTSGIDVTEKSGMPNPKSGMPNPKSGENSVGSGTRRRGRLLRDLQ</sequence>
<organism evidence="4 5">
    <name type="scientific">Phaeodactylum tricornutum (strain CCAP 1055/1)</name>
    <dbReference type="NCBI Taxonomy" id="556484"/>
    <lineage>
        <taxon>Eukaryota</taxon>
        <taxon>Sar</taxon>
        <taxon>Stramenopiles</taxon>
        <taxon>Ochrophyta</taxon>
        <taxon>Bacillariophyta</taxon>
        <taxon>Bacillariophyceae</taxon>
        <taxon>Bacillariophycidae</taxon>
        <taxon>Naviculales</taxon>
        <taxon>Phaeodactylaceae</taxon>
        <taxon>Phaeodactylum</taxon>
    </lineage>
</organism>
<gene>
    <name evidence="4" type="ORF">PHATRDRAFT_50604</name>
</gene>
<dbReference type="InParanoid" id="B7GEN2"/>
<name>B7GEN2_PHATC</name>
<dbReference type="Pfam" id="PF24269">
    <property type="entry name" value="DUF7467"/>
    <property type="match status" value="1"/>
</dbReference>
<reference evidence="4 5" key="1">
    <citation type="journal article" date="2008" name="Nature">
        <title>The Phaeodactylum genome reveals the evolutionary history of diatom genomes.</title>
        <authorList>
            <person name="Bowler C."/>
            <person name="Allen A.E."/>
            <person name="Badger J.H."/>
            <person name="Grimwood J."/>
            <person name="Jabbari K."/>
            <person name="Kuo A."/>
            <person name="Maheswari U."/>
            <person name="Martens C."/>
            <person name="Maumus F."/>
            <person name="Otillar R.P."/>
            <person name="Rayko E."/>
            <person name="Salamov A."/>
            <person name="Vandepoele K."/>
            <person name="Beszteri B."/>
            <person name="Gruber A."/>
            <person name="Heijde M."/>
            <person name="Katinka M."/>
            <person name="Mock T."/>
            <person name="Valentin K."/>
            <person name="Verret F."/>
            <person name="Berges J.A."/>
            <person name="Brownlee C."/>
            <person name="Cadoret J.P."/>
            <person name="Chiovitti A."/>
            <person name="Choi C.J."/>
            <person name="Coesel S."/>
            <person name="De Martino A."/>
            <person name="Detter J.C."/>
            <person name="Durkin C."/>
            <person name="Falciatore A."/>
            <person name="Fournet J."/>
            <person name="Haruta M."/>
            <person name="Huysman M.J."/>
            <person name="Jenkins B.D."/>
            <person name="Jiroutova K."/>
            <person name="Jorgensen R.E."/>
            <person name="Joubert Y."/>
            <person name="Kaplan A."/>
            <person name="Kroger N."/>
            <person name="Kroth P.G."/>
            <person name="La Roche J."/>
            <person name="Lindquist E."/>
            <person name="Lommer M."/>
            <person name="Martin-Jezequel V."/>
            <person name="Lopez P.J."/>
            <person name="Lucas S."/>
            <person name="Mangogna M."/>
            <person name="McGinnis K."/>
            <person name="Medlin L.K."/>
            <person name="Montsant A."/>
            <person name="Oudot-Le Secq M.P."/>
            <person name="Napoli C."/>
            <person name="Obornik M."/>
            <person name="Parker M.S."/>
            <person name="Petit J.L."/>
            <person name="Porcel B.M."/>
            <person name="Poulsen N."/>
            <person name="Robison M."/>
            <person name="Rychlewski L."/>
            <person name="Rynearson T.A."/>
            <person name="Schmutz J."/>
            <person name="Shapiro H."/>
            <person name="Siaut M."/>
            <person name="Stanley M."/>
            <person name="Sussman M.R."/>
            <person name="Taylor A.R."/>
            <person name="Vardi A."/>
            <person name="von Dassow P."/>
            <person name="Vyverman W."/>
            <person name="Willis A."/>
            <person name="Wyrwicz L.S."/>
            <person name="Rokhsar D.S."/>
            <person name="Weissenbach J."/>
            <person name="Armbrust E.V."/>
            <person name="Green B.R."/>
            <person name="Van de Peer Y."/>
            <person name="Grigoriev I.V."/>
        </authorList>
    </citation>
    <scope>NUCLEOTIDE SEQUENCE [LARGE SCALE GENOMIC DNA]</scope>
    <source>
        <strain evidence="4 5">CCAP 1055/1</strain>
    </source>
</reference>
<dbReference type="EMBL" id="CM000634">
    <property type="protein sequence ID" value="EEC42941.1"/>
    <property type="molecule type" value="Genomic_DNA"/>
</dbReference>
<dbReference type="KEGG" id="pti:PHATRDRAFT_50604"/>
<feature type="domain" description="DUF7467" evidence="3">
    <location>
        <begin position="145"/>
        <end position="264"/>
    </location>
</feature>
<feature type="signal peptide" evidence="2">
    <location>
        <begin position="1"/>
        <end position="24"/>
    </location>
</feature>
<dbReference type="AlphaFoldDB" id="B7GEN2"/>
<feature type="region of interest" description="Disordered" evidence="1">
    <location>
        <begin position="480"/>
        <end position="554"/>
    </location>
</feature>